<keyword evidence="1" id="KW-1133">Transmembrane helix</keyword>
<keyword evidence="1" id="KW-0472">Membrane</keyword>
<organism evidence="2">
    <name type="scientific">Arundo donax</name>
    <name type="common">Giant reed</name>
    <name type="synonym">Donax arundinaceus</name>
    <dbReference type="NCBI Taxonomy" id="35708"/>
    <lineage>
        <taxon>Eukaryota</taxon>
        <taxon>Viridiplantae</taxon>
        <taxon>Streptophyta</taxon>
        <taxon>Embryophyta</taxon>
        <taxon>Tracheophyta</taxon>
        <taxon>Spermatophyta</taxon>
        <taxon>Magnoliopsida</taxon>
        <taxon>Liliopsida</taxon>
        <taxon>Poales</taxon>
        <taxon>Poaceae</taxon>
        <taxon>PACMAD clade</taxon>
        <taxon>Arundinoideae</taxon>
        <taxon>Arundineae</taxon>
        <taxon>Arundo</taxon>
    </lineage>
</organism>
<dbReference type="EMBL" id="GBRH01233186">
    <property type="protein sequence ID" value="JAD64709.1"/>
    <property type="molecule type" value="Transcribed_RNA"/>
</dbReference>
<accession>A0A0A9BL74</accession>
<reference evidence="2" key="1">
    <citation type="submission" date="2014-09" db="EMBL/GenBank/DDBJ databases">
        <authorList>
            <person name="Magalhaes I.L.F."/>
            <person name="Oliveira U."/>
            <person name="Santos F.R."/>
            <person name="Vidigal T.H.D.A."/>
            <person name="Brescovit A.D."/>
            <person name="Santos A.J."/>
        </authorList>
    </citation>
    <scope>NUCLEOTIDE SEQUENCE</scope>
    <source>
        <tissue evidence="2">Shoot tissue taken approximately 20 cm above the soil surface</tissue>
    </source>
</reference>
<evidence type="ECO:0000256" key="1">
    <source>
        <dbReference type="SAM" id="Phobius"/>
    </source>
</evidence>
<proteinExistence type="predicted"/>
<sequence length="42" mass="4630">MAALPSFGLIIGSMVDPLHLLLLIYLSRSLRGGQKGEQYRTL</sequence>
<keyword evidence="1" id="KW-0812">Transmembrane</keyword>
<name>A0A0A9BL74_ARUDO</name>
<dbReference type="AlphaFoldDB" id="A0A0A9BL74"/>
<evidence type="ECO:0000313" key="2">
    <source>
        <dbReference type="EMBL" id="JAD64709.1"/>
    </source>
</evidence>
<feature type="transmembrane region" description="Helical" evidence="1">
    <location>
        <begin position="6"/>
        <end position="26"/>
    </location>
</feature>
<protein>
    <submittedName>
        <fullName evidence="2">Uncharacterized protein</fullName>
    </submittedName>
</protein>
<reference evidence="2" key="2">
    <citation type="journal article" date="2015" name="Data Brief">
        <title>Shoot transcriptome of the giant reed, Arundo donax.</title>
        <authorList>
            <person name="Barrero R.A."/>
            <person name="Guerrero F.D."/>
            <person name="Moolhuijzen P."/>
            <person name="Goolsby J.A."/>
            <person name="Tidwell J."/>
            <person name="Bellgard S.E."/>
            <person name="Bellgard M.I."/>
        </authorList>
    </citation>
    <scope>NUCLEOTIDE SEQUENCE</scope>
    <source>
        <tissue evidence="2">Shoot tissue taken approximately 20 cm above the soil surface</tissue>
    </source>
</reference>